<keyword evidence="1" id="KW-0812">Transmembrane</keyword>
<dbReference type="RefSeq" id="XP_007400448.1">
    <property type="nucleotide sequence ID" value="XM_007400386.1"/>
</dbReference>
<evidence type="ECO:0000313" key="3">
    <source>
        <dbReference type="Proteomes" id="UP000008370"/>
    </source>
</evidence>
<feature type="transmembrane region" description="Helical" evidence="1">
    <location>
        <begin position="46"/>
        <end position="67"/>
    </location>
</feature>
<feature type="transmembrane region" description="Helical" evidence="1">
    <location>
        <begin position="171"/>
        <end position="195"/>
    </location>
</feature>
<accession>K5WM18</accession>
<dbReference type="AlphaFoldDB" id="K5WM18"/>
<name>K5WM18_PHACS</name>
<proteinExistence type="predicted"/>
<dbReference type="HOGENOM" id="CLU_839653_0_0_1"/>
<evidence type="ECO:0000313" key="2">
    <source>
        <dbReference type="EMBL" id="EKM51302.1"/>
    </source>
</evidence>
<dbReference type="OrthoDB" id="2802074at2759"/>
<dbReference type="STRING" id="650164.K5WM18"/>
<gene>
    <name evidence="2" type="ORF">PHACADRAFT_213152</name>
</gene>
<feature type="transmembrane region" description="Helical" evidence="1">
    <location>
        <begin position="118"/>
        <end position="137"/>
    </location>
</feature>
<sequence>MDNSTGCTNFFTQNTDITGIGVRVAFYLQVTIVVFQIRLREEEGMNAFWTLASMSFGLMLATVVSAAQHQLSFFNAYQVQNLVCLANCALVQVAHAQWRITLSNPYREQKIRDRMFTWFYYIQYILAGSLLVTLWAIGEKFGPDSSCISSMHFYVAYWRIFSSNAFHGAKIAAFVIYVWLILIGVLGVLLLRLWLRGLIDRAEANGFDRTRDMPTEAELAEYRTRSPKHRPWKVQSWIHYFIYWFLAMSFYIPPIELSLRQNSQPTSANAQWSFGQILSLVAIAPSVVAFFLTIGDFKAERGALRAVVAKARKSLKADDAERATTAEGALA</sequence>
<keyword evidence="1" id="KW-0472">Membrane</keyword>
<dbReference type="InParanoid" id="K5WM18"/>
<evidence type="ECO:0000256" key="1">
    <source>
        <dbReference type="SAM" id="Phobius"/>
    </source>
</evidence>
<dbReference type="Proteomes" id="UP000008370">
    <property type="component" value="Unassembled WGS sequence"/>
</dbReference>
<dbReference type="EMBL" id="JH930477">
    <property type="protein sequence ID" value="EKM51302.1"/>
    <property type="molecule type" value="Genomic_DNA"/>
</dbReference>
<keyword evidence="1" id="KW-1133">Transmembrane helix</keyword>
<organism evidence="2 3">
    <name type="scientific">Phanerochaete carnosa (strain HHB-10118-sp)</name>
    <name type="common">White-rot fungus</name>
    <name type="synonym">Peniophora carnosa</name>
    <dbReference type="NCBI Taxonomy" id="650164"/>
    <lineage>
        <taxon>Eukaryota</taxon>
        <taxon>Fungi</taxon>
        <taxon>Dikarya</taxon>
        <taxon>Basidiomycota</taxon>
        <taxon>Agaricomycotina</taxon>
        <taxon>Agaricomycetes</taxon>
        <taxon>Polyporales</taxon>
        <taxon>Phanerochaetaceae</taxon>
        <taxon>Phanerochaete</taxon>
    </lineage>
</organism>
<reference evidence="2 3" key="1">
    <citation type="journal article" date="2012" name="BMC Genomics">
        <title>Comparative genomics of the white-rot fungi, Phanerochaete carnosa and P. chrysosporium, to elucidate the genetic basis of the distinct wood types they colonize.</title>
        <authorList>
            <person name="Suzuki H."/>
            <person name="MacDonald J."/>
            <person name="Syed K."/>
            <person name="Salamov A."/>
            <person name="Hori C."/>
            <person name="Aerts A."/>
            <person name="Henrissat B."/>
            <person name="Wiebenga A."/>
            <person name="vanKuyk P.A."/>
            <person name="Barry K."/>
            <person name="Lindquist E."/>
            <person name="LaButti K."/>
            <person name="Lapidus A."/>
            <person name="Lucas S."/>
            <person name="Coutinho P."/>
            <person name="Gong Y."/>
            <person name="Samejima M."/>
            <person name="Mahadevan R."/>
            <person name="Abou-Zaid M."/>
            <person name="de Vries R.P."/>
            <person name="Igarashi K."/>
            <person name="Yadav J.S."/>
            <person name="Grigoriev I.V."/>
            <person name="Master E.R."/>
        </authorList>
    </citation>
    <scope>NUCLEOTIDE SEQUENCE [LARGE SCALE GENOMIC DNA]</scope>
    <source>
        <strain evidence="2 3">HHB-10118-sp</strain>
    </source>
</reference>
<feature type="transmembrane region" description="Helical" evidence="1">
    <location>
        <begin position="20"/>
        <end position="39"/>
    </location>
</feature>
<keyword evidence="3" id="KW-1185">Reference proteome</keyword>
<dbReference type="GeneID" id="18913339"/>
<protein>
    <submittedName>
        <fullName evidence="2">Uncharacterized protein</fullName>
    </submittedName>
</protein>
<feature type="transmembrane region" description="Helical" evidence="1">
    <location>
        <begin position="237"/>
        <end position="254"/>
    </location>
</feature>
<feature type="transmembrane region" description="Helical" evidence="1">
    <location>
        <begin position="274"/>
        <end position="295"/>
    </location>
</feature>
<dbReference type="KEGG" id="pco:PHACADRAFT_213152"/>